<feature type="compositionally biased region" description="Polar residues" evidence="1">
    <location>
        <begin position="573"/>
        <end position="588"/>
    </location>
</feature>
<feature type="region of interest" description="Disordered" evidence="1">
    <location>
        <begin position="96"/>
        <end position="138"/>
    </location>
</feature>
<dbReference type="AlphaFoldDB" id="A0A9P3LTJ6"/>
<feature type="region of interest" description="Disordered" evidence="1">
    <location>
        <begin position="646"/>
        <end position="676"/>
    </location>
</feature>
<organism evidence="2 3">
    <name type="scientific">Entomortierella parvispora</name>
    <dbReference type="NCBI Taxonomy" id="205924"/>
    <lineage>
        <taxon>Eukaryota</taxon>
        <taxon>Fungi</taxon>
        <taxon>Fungi incertae sedis</taxon>
        <taxon>Mucoromycota</taxon>
        <taxon>Mortierellomycotina</taxon>
        <taxon>Mortierellomycetes</taxon>
        <taxon>Mortierellales</taxon>
        <taxon>Mortierellaceae</taxon>
        <taxon>Entomortierella</taxon>
    </lineage>
</organism>
<evidence type="ECO:0000313" key="2">
    <source>
        <dbReference type="EMBL" id="GJJ69907.1"/>
    </source>
</evidence>
<reference evidence="2" key="2">
    <citation type="journal article" date="2022" name="Microbiol. Resour. Announc.">
        <title>Whole-Genome Sequence of Entomortierella parvispora E1425, a Mucoromycotan Fungus Associated with Burkholderiaceae-Related Endosymbiotic Bacteria.</title>
        <authorList>
            <person name="Herlambang A."/>
            <person name="Guo Y."/>
            <person name="Takashima Y."/>
            <person name="Narisawa K."/>
            <person name="Ohta H."/>
            <person name="Nishizawa T."/>
        </authorList>
    </citation>
    <scope>NUCLEOTIDE SEQUENCE</scope>
    <source>
        <strain evidence="2">E1425</strain>
    </source>
</reference>
<keyword evidence="3" id="KW-1185">Reference proteome</keyword>
<feature type="region of interest" description="Disordered" evidence="1">
    <location>
        <begin position="297"/>
        <end position="327"/>
    </location>
</feature>
<accession>A0A9P3LTJ6</accession>
<comment type="caution">
    <text evidence="2">The sequence shown here is derived from an EMBL/GenBank/DDBJ whole genome shotgun (WGS) entry which is preliminary data.</text>
</comment>
<protein>
    <submittedName>
        <fullName evidence="2">Uncharacterized protein</fullName>
    </submittedName>
</protein>
<dbReference type="Proteomes" id="UP000827284">
    <property type="component" value="Unassembled WGS sequence"/>
</dbReference>
<feature type="compositionally biased region" description="Low complexity" evidence="1">
    <location>
        <begin position="646"/>
        <end position="670"/>
    </location>
</feature>
<sequence length="733" mass="79464">MSKSSNNLCATSTMTTATPMQLLQIRHDSLLRKRALTTYGPQGTMDLALLGAILGNHIREIGRYKVTCDGELVHGRYSIYELVNFGVLSVTGRKVSSCSSSHSPSSSTLGSRRGSQSSLLSSTGSSSTMTTDSTTSSTFAQTTRVYPATLANLFPGLVFKALRRKAIRAPKFQHDDEDETDEPVSSSALSPVSFAFPCEDNDDSVMFLKDMDPLDNVIFGSIPPQEDNQQHPQDPLLITSEKVLAQLVQQRLHRVKDLPLPQELCFLGAVSLALPPVLRTMHVAWTMNFLNLRARTDRRQRRQQRQRQRHAPLEETTVEAGSTGGLEFRPDLYAHKMRLARLVRAQQQAKVTAASAARGSTQSASMKRGPSISIPEENEDEVEGGAGGAERAQERVAVLGALAQPERERNVDLSLSMLKSSSKRTQARNIPKPILIPNYVHPSSSSLSLASMPVARRAATSVEPASVRQDKRLMQQLLSLENKVPRAVRQWAIAARACFAEELQREDKQVQEWVDCQRIQVAVGLGCLSSSTAAKLTNAVATSSTPTKGSGRARPKLSPITTTINTSATIVPRHNMSSGRSRTNSVVLPQSRHRLSSSLPSAAAVLAASASTAASMTPPSSGLLSTIEDSKVPLCFPEGDVVYTRSSSRHSGFESGSSQQQQQPRSQGSSFLASRPASGYGVDQRLSCSQQMLSMHLWLSLLVSPLSPQQMMHDHFGAWPSVETAASGGDKSV</sequence>
<reference evidence="2" key="1">
    <citation type="submission" date="2021-11" db="EMBL/GenBank/DDBJ databases">
        <authorList>
            <person name="Herlambang A."/>
            <person name="Guo Y."/>
            <person name="Takashima Y."/>
            <person name="Nishizawa T."/>
        </authorList>
    </citation>
    <scope>NUCLEOTIDE SEQUENCE</scope>
    <source>
        <strain evidence="2">E1425</strain>
    </source>
</reference>
<name>A0A9P3LTJ6_9FUNG</name>
<evidence type="ECO:0000313" key="3">
    <source>
        <dbReference type="Proteomes" id="UP000827284"/>
    </source>
</evidence>
<evidence type="ECO:0000256" key="1">
    <source>
        <dbReference type="SAM" id="MobiDB-lite"/>
    </source>
</evidence>
<feature type="compositionally biased region" description="Basic residues" evidence="1">
    <location>
        <begin position="297"/>
        <end position="310"/>
    </location>
</feature>
<proteinExistence type="predicted"/>
<feature type="region of interest" description="Disordered" evidence="1">
    <location>
        <begin position="353"/>
        <end position="388"/>
    </location>
</feature>
<feature type="region of interest" description="Disordered" evidence="1">
    <location>
        <begin position="573"/>
        <end position="593"/>
    </location>
</feature>
<dbReference type="EMBL" id="BQFW01000003">
    <property type="protein sequence ID" value="GJJ69907.1"/>
    <property type="molecule type" value="Genomic_DNA"/>
</dbReference>
<gene>
    <name evidence="2" type="ORF">EMPS_02256</name>
</gene>
<dbReference type="OrthoDB" id="2443559at2759"/>